<evidence type="ECO:0000313" key="1">
    <source>
        <dbReference type="EMBL" id="EWM54023.1"/>
    </source>
</evidence>
<dbReference type="PATRIC" id="fig|1341157.4.peg.1386"/>
<evidence type="ECO:0000313" key="2">
    <source>
        <dbReference type="Proteomes" id="UP000019365"/>
    </source>
</evidence>
<dbReference type="InterPro" id="IPR010982">
    <property type="entry name" value="Lambda_DNA-bd_dom_sf"/>
</dbReference>
<comment type="caution">
    <text evidence="1">The sequence shown here is derived from an EMBL/GenBank/DDBJ whole genome shotgun (WGS) entry which is preliminary data.</text>
</comment>
<sequence length="165" mass="19040">MKTKRDIIRIPLFSELKEPDNYDVYVYGTEQLEGKQQDTFTKALNRYLDYYGINVRELSLLSGLSKSGIYYYFSGKRHVTYDSLCAVCIALRLHPMRQKHLFCKSHLMMPADDPYPSTRDIILRSFLAACAFKEEYIVIACNDSLIEKGCKPISALTSAKEERTE</sequence>
<dbReference type="RefSeq" id="WP_037298521.1">
    <property type="nucleotide sequence ID" value="NZ_ATAX01000022.1"/>
</dbReference>
<dbReference type="OrthoDB" id="1819401at2"/>
<reference evidence="1 2" key="1">
    <citation type="journal article" date="2014" name="PLoS ONE">
        <title>Rumen cellulosomics: divergent fiber-degrading strategies revealed by comparative genome-wide analysis of six ruminococcal strains.</title>
        <authorList>
            <person name="Dassa B."/>
            <person name="Borovok I."/>
            <person name="Ruimy-Israeli V."/>
            <person name="Lamed R."/>
            <person name="Flint H.J."/>
            <person name="Duncan S.H."/>
            <person name="Henrissat B."/>
            <person name="Coutinho P."/>
            <person name="Morrison M."/>
            <person name="Mosoni P."/>
            <person name="Yeoman C.J."/>
            <person name="White B.A."/>
            <person name="Bayer E.A."/>
        </authorList>
    </citation>
    <scope>NUCLEOTIDE SEQUENCE [LARGE SCALE GENOMIC DNA]</scope>
    <source>
        <strain evidence="1 2">007c</strain>
    </source>
</reference>
<protein>
    <submittedName>
        <fullName evidence="1">Uncharacterized protein</fullName>
    </submittedName>
</protein>
<dbReference type="EMBL" id="ATAX01000022">
    <property type="protein sequence ID" value="EWM54023.1"/>
    <property type="molecule type" value="Genomic_DNA"/>
</dbReference>
<proteinExistence type="predicted"/>
<dbReference type="GO" id="GO:0003677">
    <property type="term" value="F:DNA binding"/>
    <property type="evidence" value="ECO:0007669"/>
    <property type="project" value="InterPro"/>
</dbReference>
<gene>
    <name evidence="1" type="ORF">RF007C_03670</name>
</gene>
<dbReference type="AlphaFoldDB" id="W7UJM6"/>
<name>W7UJM6_RUMFL</name>
<dbReference type="SUPFAM" id="SSF47413">
    <property type="entry name" value="lambda repressor-like DNA-binding domains"/>
    <property type="match status" value="1"/>
</dbReference>
<keyword evidence="2" id="KW-1185">Reference proteome</keyword>
<dbReference type="eggNOG" id="ENOG50323Y2">
    <property type="taxonomic scope" value="Bacteria"/>
</dbReference>
<accession>W7UJM6</accession>
<dbReference type="Proteomes" id="UP000019365">
    <property type="component" value="Unassembled WGS sequence"/>
</dbReference>
<organism evidence="1 2">
    <name type="scientific">Ruminococcus flavefaciens 007c</name>
    <dbReference type="NCBI Taxonomy" id="1341157"/>
    <lineage>
        <taxon>Bacteria</taxon>
        <taxon>Bacillati</taxon>
        <taxon>Bacillota</taxon>
        <taxon>Clostridia</taxon>
        <taxon>Eubacteriales</taxon>
        <taxon>Oscillospiraceae</taxon>
        <taxon>Ruminococcus</taxon>
    </lineage>
</organism>